<feature type="domain" description="Cation efflux protein cytoplasmic" evidence="11">
    <location>
        <begin position="234"/>
        <end position="311"/>
    </location>
</feature>
<evidence type="ECO:0000256" key="5">
    <source>
        <dbReference type="ARBA" id="ARBA00022692"/>
    </source>
</evidence>
<dbReference type="InterPro" id="IPR050291">
    <property type="entry name" value="CDF_Transporter"/>
</dbReference>
<dbReference type="GO" id="GO:0015341">
    <property type="term" value="F:zinc efflux antiporter activity"/>
    <property type="evidence" value="ECO:0007669"/>
    <property type="project" value="TreeGrafter"/>
</dbReference>
<evidence type="ECO:0000313" key="13">
    <source>
        <dbReference type="Proteomes" id="UP000004848"/>
    </source>
</evidence>
<evidence type="ECO:0000256" key="2">
    <source>
        <dbReference type="ARBA" id="ARBA00008114"/>
    </source>
</evidence>
<dbReference type="InterPro" id="IPR002524">
    <property type="entry name" value="Cation_efflux"/>
</dbReference>
<dbReference type="InterPro" id="IPR058533">
    <property type="entry name" value="Cation_efflux_TM"/>
</dbReference>
<comment type="subcellular location">
    <subcellularLocation>
        <location evidence="1">Cell membrane</location>
        <topology evidence="1">Multi-pass membrane protein</topology>
    </subcellularLocation>
</comment>
<feature type="transmembrane region" description="Helical" evidence="9">
    <location>
        <begin position="68"/>
        <end position="86"/>
    </location>
</feature>
<name>A0NZQ3_ROSAI</name>
<dbReference type="GO" id="GO:0006882">
    <property type="term" value="P:intracellular zinc ion homeostasis"/>
    <property type="evidence" value="ECO:0007669"/>
    <property type="project" value="TreeGrafter"/>
</dbReference>
<feature type="transmembrane region" description="Helical" evidence="9">
    <location>
        <begin position="176"/>
        <end position="198"/>
    </location>
</feature>
<dbReference type="GO" id="GO:0005886">
    <property type="term" value="C:plasma membrane"/>
    <property type="evidence" value="ECO:0007669"/>
    <property type="project" value="UniProtKB-SubCell"/>
</dbReference>
<keyword evidence="7 9" id="KW-0472">Membrane</keyword>
<dbReference type="Gene3D" id="3.30.70.1350">
    <property type="entry name" value="Cation efflux protein, cytoplasmic domain"/>
    <property type="match status" value="1"/>
</dbReference>
<dbReference type="Pfam" id="PF01545">
    <property type="entry name" value="Cation_efflux"/>
    <property type="match status" value="1"/>
</dbReference>
<keyword evidence="4" id="KW-1003">Cell membrane</keyword>
<evidence type="ECO:0000256" key="3">
    <source>
        <dbReference type="ARBA" id="ARBA00022448"/>
    </source>
</evidence>
<dbReference type="PANTHER" id="PTHR43840:SF15">
    <property type="entry name" value="MITOCHONDRIAL METAL TRANSPORTER 1-RELATED"/>
    <property type="match status" value="1"/>
</dbReference>
<dbReference type="SUPFAM" id="SSF160240">
    <property type="entry name" value="Cation efflux protein cytoplasmic domain-like"/>
    <property type="match status" value="1"/>
</dbReference>
<sequence>MQNPAAGHVLCFAFIRRSESVLGERMKLKRRLRIAFLSIVFGVIVLGLKIGAYLLTGSIALYSDALETIVNIASAIATLAAVWFAAKPADSNHPYGHDKVEYFAAVLVGVMIVLAALSIFRAAWLGFVNGDSPEYSPAGIGMNLLAAVINGAWARYLMQYGKHARSPALVADGKHLMTDVASSVGVLGGVVLVMLTGWKIMDPALAVLVGLTVLWSGWGLVKESVGGLMDEAASHDTLDKIRVLISEHGEGALEAHDLRTRIAGKSTFIDFHLVVPGEMSVDKAHEICDRIEVAIVEDVPGARITIHVEPEHKAKHSGIVVL</sequence>
<proteinExistence type="inferred from homology"/>
<evidence type="ECO:0000256" key="9">
    <source>
        <dbReference type="SAM" id="Phobius"/>
    </source>
</evidence>
<evidence type="ECO:0000313" key="12">
    <source>
        <dbReference type="EMBL" id="EAV41620.1"/>
    </source>
</evidence>
<comment type="similarity">
    <text evidence="2">Belongs to the cation diffusion facilitator (CDF) transporter (TC 2.A.4) family.</text>
</comment>
<dbReference type="Proteomes" id="UP000004848">
    <property type="component" value="Unassembled WGS sequence"/>
</dbReference>
<feature type="transmembrane region" description="Helical" evidence="9">
    <location>
        <begin position="102"/>
        <end position="123"/>
    </location>
</feature>
<dbReference type="Gene3D" id="1.20.1510.10">
    <property type="entry name" value="Cation efflux protein transmembrane domain"/>
    <property type="match status" value="1"/>
</dbReference>
<dbReference type="InterPro" id="IPR027469">
    <property type="entry name" value="Cation_efflux_TMD_sf"/>
</dbReference>
<dbReference type="AlphaFoldDB" id="A0NZQ3"/>
<keyword evidence="3" id="KW-0813">Transport</keyword>
<dbReference type="SUPFAM" id="SSF161111">
    <property type="entry name" value="Cation efflux protein transmembrane domain-like"/>
    <property type="match status" value="1"/>
</dbReference>
<evidence type="ECO:0000259" key="11">
    <source>
        <dbReference type="Pfam" id="PF16916"/>
    </source>
</evidence>
<evidence type="ECO:0000256" key="4">
    <source>
        <dbReference type="ARBA" id="ARBA00022475"/>
    </source>
</evidence>
<dbReference type="InterPro" id="IPR027470">
    <property type="entry name" value="Cation_efflux_CTD"/>
</dbReference>
<feature type="domain" description="Cation efflux protein transmembrane" evidence="10">
    <location>
        <begin position="36"/>
        <end position="229"/>
    </location>
</feature>
<evidence type="ECO:0000256" key="6">
    <source>
        <dbReference type="ARBA" id="ARBA00022989"/>
    </source>
</evidence>
<keyword evidence="5 9" id="KW-0812">Transmembrane</keyword>
<dbReference type="NCBIfam" id="TIGR01297">
    <property type="entry name" value="CDF"/>
    <property type="match status" value="1"/>
</dbReference>
<reference evidence="12 13" key="1">
    <citation type="submission" date="2006-05" db="EMBL/GenBank/DDBJ databases">
        <authorList>
            <person name="King G."/>
            <person name="Ferriera S."/>
            <person name="Johnson J."/>
            <person name="Kravitz S."/>
            <person name="Beeson K."/>
            <person name="Sutton G."/>
            <person name="Rogers Y.-H."/>
            <person name="Friedman R."/>
            <person name="Frazier M."/>
            <person name="Venter J.C."/>
        </authorList>
    </citation>
    <scope>NUCLEOTIDE SEQUENCE [LARGE SCALE GENOMIC DNA]</scope>
    <source>
        <strain evidence="13">ATCC 25650 / DSM 13394 / JCM 20685 / NBRC 16684 / NCIMB 2208 / IAM 12614 / B1</strain>
    </source>
</reference>
<feature type="transmembrane region" description="Helical" evidence="9">
    <location>
        <begin position="135"/>
        <end position="156"/>
    </location>
</feature>
<comment type="caution">
    <text evidence="12">The sequence shown here is derived from an EMBL/GenBank/DDBJ whole genome shotgun (WGS) entry which is preliminary data.</text>
</comment>
<keyword evidence="6 9" id="KW-1133">Transmembrane helix</keyword>
<protein>
    <recommendedName>
        <fullName evidence="8">Protein p34</fullName>
    </recommendedName>
</protein>
<dbReference type="GO" id="GO:0015086">
    <property type="term" value="F:cadmium ion transmembrane transporter activity"/>
    <property type="evidence" value="ECO:0007669"/>
    <property type="project" value="TreeGrafter"/>
</dbReference>
<dbReference type="eggNOG" id="COG0053">
    <property type="taxonomic scope" value="Bacteria"/>
</dbReference>
<dbReference type="FunFam" id="3.30.70.1350:FF:000002">
    <property type="entry name" value="Ferrous-iron efflux pump FieF"/>
    <property type="match status" value="1"/>
</dbReference>
<dbReference type="PANTHER" id="PTHR43840">
    <property type="entry name" value="MITOCHONDRIAL METAL TRANSPORTER 1-RELATED"/>
    <property type="match status" value="1"/>
</dbReference>
<organism evidence="12 13">
    <name type="scientific">Roseibium aggregatum (strain ATCC 25650 / DSM 13394 / JCM 20685 / NBRC 16684 / NCIMB 2208 / IAM 12614 / B1)</name>
    <name type="common">Stappia aggregata</name>
    <dbReference type="NCBI Taxonomy" id="384765"/>
    <lineage>
        <taxon>Bacteria</taxon>
        <taxon>Pseudomonadati</taxon>
        <taxon>Pseudomonadota</taxon>
        <taxon>Alphaproteobacteria</taxon>
        <taxon>Hyphomicrobiales</taxon>
        <taxon>Stappiaceae</taxon>
        <taxon>Roseibium</taxon>
    </lineage>
</organism>
<feature type="transmembrane region" description="Helical" evidence="9">
    <location>
        <begin position="34"/>
        <end position="56"/>
    </location>
</feature>
<accession>A0NZQ3</accession>
<gene>
    <name evidence="12" type="ORF">SIAM614_25836</name>
</gene>
<evidence type="ECO:0000256" key="1">
    <source>
        <dbReference type="ARBA" id="ARBA00004651"/>
    </source>
</evidence>
<dbReference type="GO" id="GO:0015093">
    <property type="term" value="F:ferrous iron transmembrane transporter activity"/>
    <property type="evidence" value="ECO:0007669"/>
    <property type="project" value="TreeGrafter"/>
</dbReference>
<dbReference type="EMBL" id="AAUW01000019">
    <property type="protein sequence ID" value="EAV41620.1"/>
    <property type="molecule type" value="Genomic_DNA"/>
</dbReference>
<dbReference type="Pfam" id="PF16916">
    <property type="entry name" value="ZT_dimer"/>
    <property type="match status" value="1"/>
</dbReference>
<evidence type="ECO:0000259" key="10">
    <source>
        <dbReference type="Pfam" id="PF01545"/>
    </source>
</evidence>
<evidence type="ECO:0000256" key="8">
    <source>
        <dbReference type="ARBA" id="ARBA00068882"/>
    </source>
</evidence>
<evidence type="ECO:0000256" key="7">
    <source>
        <dbReference type="ARBA" id="ARBA00023136"/>
    </source>
</evidence>
<dbReference type="InterPro" id="IPR036837">
    <property type="entry name" value="Cation_efflux_CTD_sf"/>
</dbReference>